<dbReference type="Proteomes" id="UP001149165">
    <property type="component" value="Unassembled WGS sequence"/>
</dbReference>
<sequence length="361" mass="39378">MASTTFTDFNATTESLDVAKLFSDRISGRTILITGVNLGGVGFSTARAFASQSPAHLIIAGRNPSKIEECLKALQAEFPGVECRGLQIDLSTQQSVRCAANQVMTWEDIPAVDILVNNAGVMGIQERTLSQDGIEMHFATNHIGHWLFTCLIMPKLIKSTESRSEGMTRVVNVTSGSPMISGMRWSDLNFDITNKALPESEQPQYEWFKGWGYKDLEDQSYNPLDGYNRSKVANVLSGIGMNQRLFKKYGIFSLAVHPGVIETELGRNFPSETLEAIQALKKQGVFGYKTVGAGASTSVVAALDPALAKGVGCSRNGCMNWGSYLVDCQISDQASPLAVSNDEAERLWKLSEELVGQVFAW</sequence>
<evidence type="ECO:0000313" key="4">
    <source>
        <dbReference type="EMBL" id="KAJ5088899.1"/>
    </source>
</evidence>
<reference evidence="4" key="2">
    <citation type="journal article" date="2023" name="IMA Fungus">
        <title>Comparative genomic study of the Penicillium genus elucidates a diverse pangenome and 15 lateral gene transfer events.</title>
        <authorList>
            <person name="Petersen C."/>
            <person name="Sorensen T."/>
            <person name="Nielsen M.R."/>
            <person name="Sondergaard T.E."/>
            <person name="Sorensen J.L."/>
            <person name="Fitzpatrick D.A."/>
            <person name="Frisvad J.C."/>
            <person name="Nielsen K.L."/>
        </authorList>
    </citation>
    <scope>NUCLEOTIDE SEQUENCE</scope>
    <source>
        <strain evidence="4">IBT 30069</strain>
    </source>
</reference>
<evidence type="ECO:0000313" key="5">
    <source>
        <dbReference type="Proteomes" id="UP001149165"/>
    </source>
</evidence>
<dbReference type="Pfam" id="PF00106">
    <property type="entry name" value="adh_short"/>
    <property type="match status" value="1"/>
</dbReference>
<dbReference type="GO" id="GO:0016491">
    <property type="term" value="F:oxidoreductase activity"/>
    <property type="evidence" value="ECO:0007669"/>
    <property type="project" value="UniProtKB-KW"/>
</dbReference>
<protein>
    <recommendedName>
        <fullName evidence="6">NAD(P)-binding protein</fullName>
    </recommendedName>
</protein>
<keyword evidence="5" id="KW-1185">Reference proteome</keyword>
<dbReference type="PRINTS" id="PR00081">
    <property type="entry name" value="GDHRDH"/>
</dbReference>
<evidence type="ECO:0008006" key="6">
    <source>
        <dbReference type="Google" id="ProtNLM"/>
    </source>
</evidence>
<dbReference type="InterPro" id="IPR036291">
    <property type="entry name" value="NAD(P)-bd_dom_sf"/>
</dbReference>
<organism evidence="4 5">
    <name type="scientific">Penicillium angulare</name>
    <dbReference type="NCBI Taxonomy" id="116970"/>
    <lineage>
        <taxon>Eukaryota</taxon>
        <taxon>Fungi</taxon>
        <taxon>Dikarya</taxon>
        <taxon>Ascomycota</taxon>
        <taxon>Pezizomycotina</taxon>
        <taxon>Eurotiomycetes</taxon>
        <taxon>Eurotiomycetidae</taxon>
        <taxon>Eurotiales</taxon>
        <taxon>Aspergillaceae</taxon>
        <taxon>Penicillium</taxon>
    </lineage>
</organism>
<dbReference type="SUPFAM" id="SSF51735">
    <property type="entry name" value="NAD(P)-binding Rossmann-fold domains"/>
    <property type="match status" value="1"/>
</dbReference>
<comment type="similarity">
    <text evidence="1">Belongs to the short-chain dehydrogenases/reductases (SDR) family.</text>
</comment>
<evidence type="ECO:0000256" key="2">
    <source>
        <dbReference type="ARBA" id="ARBA00022857"/>
    </source>
</evidence>
<name>A0A9W9EVX2_9EURO</name>
<dbReference type="EMBL" id="JAPQKH010000007">
    <property type="protein sequence ID" value="KAJ5088899.1"/>
    <property type="molecule type" value="Genomic_DNA"/>
</dbReference>
<accession>A0A9W9EVX2</accession>
<evidence type="ECO:0000256" key="1">
    <source>
        <dbReference type="ARBA" id="ARBA00006484"/>
    </source>
</evidence>
<gene>
    <name evidence="4" type="ORF">N7456_012515</name>
</gene>
<dbReference type="OrthoDB" id="191139at2759"/>
<dbReference type="InterPro" id="IPR002347">
    <property type="entry name" value="SDR_fam"/>
</dbReference>
<dbReference type="PANTHER" id="PTHR24320">
    <property type="entry name" value="RETINOL DEHYDROGENASE"/>
    <property type="match status" value="1"/>
</dbReference>
<reference evidence="4" key="1">
    <citation type="submission" date="2022-11" db="EMBL/GenBank/DDBJ databases">
        <authorList>
            <person name="Petersen C."/>
        </authorList>
    </citation>
    <scope>NUCLEOTIDE SEQUENCE</scope>
    <source>
        <strain evidence="4">IBT 30069</strain>
    </source>
</reference>
<dbReference type="PANTHER" id="PTHR24320:SF283">
    <property type="entry name" value="RETINOL DEHYDROGENASE 11"/>
    <property type="match status" value="1"/>
</dbReference>
<keyword evidence="3" id="KW-0560">Oxidoreductase</keyword>
<proteinExistence type="inferred from homology"/>
<dbReference type="Gene3D" id="3.40.50.720">
    <property type="entry name" value="NAD(P)-binding Rossmann-like Domain"/>
    <property type="match status" value="1"/>
</dbReference>
<evidence type="ECO:0000256" key="3">
    <source>
        <dbReference type="ARBA" id="ARBA00023002"/>
    </source>
</evidence>
<keyword evidence="2" id="KW-0521">NADP</keyword>
<dbReference type="AlphaFoldDB" id="A0A9W9EVX2"/>
<comment type="caution">
    <text evidence="4">The sequence shown here is derived from an EMBL/GenBank/DDBJ whole genome shotgun (WGS) entry which is preliminary data.</text>
</comment>